<proteinExistence type="predicted"/>
<dbReference type="RefSeq" id="WP_081756476.1">
    <property type="nucleotide sequence ID" value="NZ_CBTK010000274.1"/>
</dbReference>
<gene>
    <name evidence="2" type="ORF">BN874_580003</name>
</gene>
<dbReference type="EMBL" id="CBTK010000274">
    <property type="protein sequence ID" value="CDH46733.1"/>
    <property type="molecule type" value="Genomic_DNA"/>
</dbReference>
<evidence type="ECO:0000313" key="2">
    <source>
        <dbReference type="EMBL" id="CDH46733.1"/>
    </source>
</evidence>
<reference evidence="2 3" key="1">
    <citation type="journal article" date="2014" name="ISME J.">
        <title>Candidatus Competibacter-lineage genomes retrieved from metagenomes reveal functional metabolic diversity.</title>
        <authorList>
            <person name="McIlroy S.J."/>
            <person name="Albertsen M."/>
            <person name="Andresen E.K."/>
            <person name="Saunders A.M."/>
            <person name="Kristiansen R."/>
            <person name="Stokholm-Bjerregaard M."/>
            <person name="Nielsen K.L."/>
            <person name="Nielsen P.H."/>
        </authorList>
    </citation>
    <scope>NUCLEOTIDE SEQUENCE [LARGE SCALE GENOMIC DNA]</scope>
    <source>
        <strain evidence="2 3">Run_B_J11</strain>
    </source>
</reference>
<dbReference type="Proteomes" id="UP000019184">
    <property type="component" value="Unassembled WGS sequence"/>
</dbReference>
<organism evidence="2 3">
    <name type="scientific">Candidatus Contendobacter odensis Run_B_J11</name>
    <dbReference type="NCBI Taxonomy" id="1400861"/>
    <lineage>
        <taxon>Bacteria</taxon>
        <taxon>Pseudomonadati</taxon>
        <taxon>Pseudomonadota</taxon>
        <taxon>Gammaproteobacteria</taxon>
        <taxon>Candidatus Competibacteraceae</taxon>
        <taxon>Candidatus Contendibacter</taxon>
    </lineage>
</organism>
<dbReference type="InterPro" id="IPR006538">
    <property type="entry name" value="CobT"/>
</dbReference>
<feature type="compositionally biased region" description="Low complexity" evidence="1">
    <location>
        <begin position="253"/>
        <end position="269"/>
    </location>
</feature>
<protein>
    <submittedName>
        <fullName evidence="2">Uncharacterized protein</fullName>
    </submittedName>
</protein>
<dbReference type="Pfam" id="PF06213">
    <property type="entry name" value="CobT"/>
    <property type="match status" value="1"/>
</dbReference>
<name>A0A7U7J5P8_9GAMM</name>
<keyword evidence="3" id="KW-1185">Reference proteome</keyword>
<comment type="caution">
    <text evidence="2">The sequence shown here is derived from an EMBL/GenBank/DDBJ whole genome shotgun (WGS) entry which is preliminary data.</text>
</comment>
<evidence type="ECO:0000313" key="3">
    <source>
        <dbReference type="Proteomes" id="UP000019184"/>
    </source>
</evidence>
<evidence type="ECO:0000256" key="1">
    <source>
        <dbReference type="SAM" id="MobiDB-lite"/>
    </source>
</evidence>
<dbReference type="GO" id="GO:0009236">
    <property type="term" value="P:cobalamin biosynthetic process"/>
    <property type="evidence" value="ECO:0007669"/>
    <property type="project" value="InterPro"/>
</dbReference>
<feature type="region of interest" description="Disordered" evidence="1">
    <location>
        <begin position="209"/>
        <end position="269"/>
    </location>
</feature>
<dbReference type="AlphaFoldDB" id="A0A7U7J5P8"/>
<dbReference type="OrthoDB" id="6064888at2"/>
<sequence length="282" mass="29950">MRRNPLWGALPLMAQMLGRKLGVKVEIGGDEAYTDGQTIHLPGLPLAGKPLEILANGFIDHEAAHVRYTDFTIPVPPGLAKLLTNLLEDIRIEQALGRDYPGSRHNLAALVDYLEQNPDESTPLITEPSVVAQVLDALHQLLRARVLRQGLLAAQAEALEARLDALLPEGTVIKLLALAFEVRHAASTTAVRDLALRIVEMLKEEEAAAKASMPPAPPDRPCAAASASSLDADADTPRQEAQASAEKAAHRTAASGSSPAAGAAEPKGSPLTTYQFLITGQI</sequence>
<feature type="compositionally biased region" description="Low complexity" evidence="1">
    <location>
        <begin position="221"/>
        <end position="231"/>
    </location>
</feature>
<accession>A0A7U7J5P8</accession>